<reference evidence="8 9" key="1">
    <citation type="journal article" date="2016" name="Nat. Commun.">
        <title>Thousands of microbial genomes shed light on interconnected biogeochemical processes in an aquifer system.</title>
        <authorList>
            <person name="Anantharaman K."/>
            <person name="Brown C.T."/>
            <person name="Hug L.A."/>
            <person name="Sharon I."/>
            <person name="Castelle C.J."/>
            <person name="Probst A.J."/>
            <person name="Thomas B.C."/>
            <person name="Singh A."/>
            <person name="Wilkins M.J."/>
            <person name="Karaoz U."/>
            <person name="Brodie E.L."/>
            <person name="Williams K.H."/>
            <person name="Hubbard S.S."/>
            <person name="Banfield J.F."/>
        </authorList>
    </citation>
    <scope>NUCLEOTIDE SEQUENCE [LARGE SCALE GENOMIC DNA]</scope>
</reference>
<dbReference type="InterPro" id="IPR003770">
    <property type="entry name" value="MLTG-like"/>
</dbReference>
<dbReference type="EMBL" id="MFBD01000043">
    <property type="protein sequence ID" value="OGD87843.1"/>
    <property type="molecule type" value="Genomic_DNA"/>
</dbReference>
<dbReference type="GO" id="GO:0008932">
    <property type="term" value="F:lytic endotransglycosylase activity"/>
    <property type="evidence" value="ECO:0007669"/>
    <property type="project" value="UniProtKB-UniRule"/>
</dbReference>
<evidence type="ECO:0000256" key="3">
    <source>
        <dbReference type="ARBA" id="ARBA00022989"/>
    </source>
</evidence>
<organism evidence="8 9">
    <name type="scientific">Candidatus Curtissbacteria bacterium RIFCSPHIGHO2_02_FULL_40_16b</name>
    <dbReference type="NCBI Taxonomy" id="1797714"/>
    <lineage>
        <taxon>Bacteria</taxon>
        <taxon>Candidatus Curtissiibacteriota</taxon>
    </lineage>
</organism>
<dbReference type="HAMAP" id="MF_02065">
    <property type="entry name" value="MltG"/>
    <property type="match status" value="1"/>
</dbReference>
<evidence type="ECO:0000256" key="6">
    <source>
        <dbReference type="ARBA" id="ARBA00023316"/>
    </source>
</evidence>
<accession>A0A1F5G7I9</accession>
<evidence type="ECO:0000256" key="4">
    <source>
        <dbReference type="ARBA" id="ARBA00023136"/>
    </source>
</evidence>
<protein>
    <recommendedName>
        <fullName evidence="7">Endolytic murein transglycosylase</fullName>
        <ecNumber evidence="7">4.2.2.29</ecNumber>
    </recommendedName>
    <alternativeName>
        <fullName evidence="7">Peptidoglycan lytic transglycosylase</fullName>
    </alternativeName>
    <alternativeName>
        <fullName evidence="7">Peptidoglycan polymerization terminase</fullName>
    </alternativeName>
</protein>
<evidence type="ECO:0000256" key="5">
    <source>
        <dbReference type="ARBA" id="ARBA00023239"/>
    </source>
</evidence>
<keyword evidence="4 7" id="KW-0472">Membrane</keyword>
<dbReference type="PANTHER" id="PTHR30518:SF2">
    <property type="entry name" value="ENDOLYTIC MUREIN TRANSGLYCOSYLASE"/>
    <property type="match status" value="1"/>
</dbReference>
<dbReference type="AlphaFoldDB" id="A0A1F5G7I9"/>
<dbReference type="Pfam" id="PF02618">
    <property type="entry name" value="YceG"/>
    <property type="match status" value="1"/>
</dbReference>
<proteinExistence type="inferred from homology"/>
<comment type="similarity">
    <text evidence="7">Belongs to the transglycosylase MltG family.</text>
</comment>
<keyword evidence="5 7" id="KW-0456">Lyase</keyword>
<dbReference type="PANTHER" id="PTHR30518">
    <property type="entry name" value="ENDOLYTIC MUREIN TRANSGLYCOSYLASE"/>
    <property type="match status" value="1"/>
</dbReference>
<dbReference type="EC" id="4.2.2.29" evidence="7"/>
<dbReference type="Gene3D" id="3.30.1490.480">
    <property type="entry name" value="Endolytic murein transglycosylase"/>
    <property type="match status" value="1"/>
</dbReference>
<dbReference type="NCBIfam" id="TIGR00247">
    <property type="entry name" value="endolytic transglycosylase MltG"/>
    <property type="match status" value="1"/>
</dbReference>
<comment type="catalytic activity">
    <reaction evidence="7">
        <text>a peptidoglycan chain = a peptidoglycan chain with N-acetyl-1,6-anhydromuramyl-[peptide] at the reducing end + a peptidoglycan chain with N-acetylglucosamine at the non-reducing end.</text>
        <dbReference type="EC" id="4.2.2.29"/>
    </reaction>
</comment>
<keyword evidence="1 7" id="KW-1003">Cell membrane</keyword>
<keyword evidence="3 7" id="KW-1133">Transmembrane helix</keyword>
<keyword evidence="6 7" id="KW-0961">Cell wall biogenesis/degradation</keyword>
<comment type="function">
    <text evidence="7">Functions as a peptidoglycan terminase that cleaves nascent peptidoglycan strands endolytically to terminate their elongation.</text>
</comment>
<evidence type="ECO:0000256" key="7">
    <source>
        <dbReference type="HAMAP-Rule" id="MF_02065"/>
    </source>
</evidence>
<evidence type="ECO:0000313" key="8">
    <source>
        <dbReference type="EMBL" id="OGD87843.1"/>
    </source>
</evidence>
<evidence type="ECO:0000256" key="1">
    <source>
        <dbReference type="ARBA" id="ARBA00022475"/>
    </source>
</evidence>
<sequence length="334" mass="37665">MLANKKRLVIFAILFVLLIVTPVITNIYYKFLLKPAVPNSKDEKIFVIAPRTPVIEIAQDLKQDNLIKNPLAFRFLVSRMGIGKNIQAGDFRLSPSMSSREIADELTHGVIDVWITFPEGLRIEEQAASIEKALNFESNDLYQFNVVDYIELAEEGYMFPDTYLIPKDATASDIVALLRNTFDEKVDAEVFASGRKNGLTENQLITLASLIEREANTSDEKPTIAGILMNRLNSGTALQVDATVQYAKGFDESNKTWWPQITQLDYQQVRSNYNTYRTAGLPPGPIASPGFDSIQAAANPQDTEFFYYLHDSEGNIHYAKTIQEHNLNVQKYIL</sequence>
<name>A0A1F5G7I9_9BACT</name>
<evidence type="ECO:0000313" key="9">
    <source>
        <dbReference type="Proteomes" id="UP000177369"/>
    </source>
</evidence>
<dbReference type="STRING" id="1797714.A3D04_02645"/>
<dbReference type="GO" id="GO:0009252">
    <property type="term" value="P:peptidoglycan biosynthetic process"/>
    <property type="evidence" value="ECO:0007669"/>
    <property type="project" value="UniProtKB-UniRule"/>
</dbReference>
<dbReference type="GO" id="GO:0005886">
    <property type="term" value="C:plasma membrane"/>
    <property type="evidence" value="ECO:0007669"/>
    <property type="project" value="UniProtKB-UniRule"/>
</dbReference>
<evidence type="ECO:0000256" key="2">
    <source>
        <dbReference type="ARBA" id="ARBA00022692"/>
    </source>
</evidence>
<gene>
    <name evidence="7" type="primary">mltG</name>
    <name evidence="8" type="ORF">A3D04_02645</name>
</gene>
<dbReference type="CDD" id="cd08010">
    <property type="entry name" value="MltG_like"/>
    <property type="match status" value="1"/>
</dbReference>
<dbReference type="Proteomes" id="UP000177369">
    <property type="component" value="Unassembled WGS sequence"/>
</dbReference>
<keyword evidence="2 7" id="KW-0812">Transmembrane</keyword>
<comment type="caution">
    <text evidence="8">The sequence shown here is derived from an EMBL/GenBank/DDBJ whole genome shotgun (WGS) entry which is preliminary data.</text>
</comment>
<dbReference type="GO" id="GO:0071555">
    <property type="term" value="P:cell wall organization"/>
    <property type="evidence" value="ECO:0007669"/>
    <property type="project" value="UniProtKB-KW"/>
</dbReference>
<feature type="site" description="Important for catalytic activity" evidence="7">
    <location>
        <position position="214"/>
    </location>
</feature>